<feature type="compositionally biased region" description="Low complexity" evidence="1">
    <location>
        <begin position="20"/>
        <end position="35"/>
    </location>
</feature>
<gene>
    <name evidence="2" type="ORF">J8N05_29385</name>
</gene>
<feature type="compositionally biased region" description="Polar residues" evidence="1">
    <location>
        <begin position="1"/>
        <end position="11"/>
    </location>
</feature>
<feature type="region of interest" description="Disordered" evidence="1">
    <location>
        <begin position="457"/>
        <end position="484"/>
    </location>
</feature>
<feature type="region of interest" description="Disordered" evidence="1">
    <location>
        <begin position="171"/>
        <end position="193"/>
    </location>
</feature>
<dbReference type="Proteomes" id="UP000677413">
    <property type="component" value="Unassembled WGS sequence"/>
</dbReference>
<feature type="region of interest" description="Disordered" evidence="1">
    <location>
        <begin position="385"/>
        <end position="410"/>
    </location>
</feature>
<protein>
    <recommendedName>
        <fullName evidence="4">HEXXH motif domain-containing protein</fullName>
    </recommendedName>
</protein>
<dbReference type="InterPro" id="IPR026337">
    <property type="entry name" value="AKG_HExxH"/>
</dbReference>
<dbReference type="NCBIfam" id="TIGR04267">
    <property type="entry name" value="mod_HExxH"/>
    <property type="match status" value="1"/>
</dbReference>
<name>A0A940XYR4_9ACTN</name>
<evidence type="ECO:0000313" key="2">
    <source>
        <dbReference type="EMBL" id="MBQ0852275.1"/>
    </source>
</evidence>
<organism evidence="2 3">
    <name type="scientific">Streptomyces liliiviolaceus</name>
    <dbReference type="NCBI Taxonomy" id="2823109"/>
    <lineage>
        <taxon>Bacteria</taxon>
        <taxon>Bacillati</taxon>
        <taxon>Actinomycetota</taxon>
        <taxon>Actinomycetes</taxon>
        <taxon>Kitasatosporales</taxon>
        <taxon>Streptomycetaceae</taxon>
        <taxon>Streptomyces</taxon>
    </lineage>
</organism>
<accession>A0A940XYR4</accession>
<feature type="compositionally biased region" description="Low complexity" evidence="1">
    <location>
        <begin position="171"/>
        <end position="192"/>
    </location>
</feature>
<evidence type="ECO:0008006" key="4">
    <source>
        <dbReference type="Google" id="ProtNLM"/>
    </source>
</evidence>
<proteinExistence type="predicted"/>
<feature type="compositionally biased region" description="Low complexity" evidence="1">
    <location>
        <begin position="46"/>
        <end position="57"/>
    </location>
</feature>
<dbReference type="EMBL" id="JAGPYQ010000001">
    <property type="protein sequence ID" value="MBQ0852275.1"/>
    <property type="molecule type" value="Genomic_DNA"/>
</dbReference>
<evidence type="ECO:0000313" key="3">
    <source>
        <dbReference type="Proteomes" id="UP000677413"/>
    </source>
</evidence>
<feature type="region of interest" description="Disordered" evidence="1">
    <location>
        <begin position="1"/>
        <end position="62"/>
    </location>
</feature>
<reference evidence="2 3" key="1">
    <citation type="submission" date="2021-04" db="EMBL/GenBank/DDBJ databases">
        <authorList>
            <person name="Tang X."/>
            <person name="Zhou X."/>
            <person name="Chen X."/>
            <person name="Cernava T."/>
            <person name="Zhang C."/>
        </authorList>
    </citation>
    <scope>NUCLEOTIDE SEQUENCE [LARGE SCALE GENOMIC DNA]</scope>
    <source>
        <strain evidence="2 3">BH-SS-21</strain>
    </source>
</reference>
<evidence type="ECO:0000256" key="1">
    <source>
        <dbReference type="SAM" id="MobiDB-lite"/>
    </source>
</evidence>
<keyword evidence="3" id="KW-1185">Reference proteome</keyword>
<dbReference type="AlphaFoldDB" id="A0A940XYR4"/>
<comment type="caution">
    <text evidence="2">The sequence shown here is derived from an EMBL/GenBank/DDBJ whole genome shotgun (WGS) entry which is preliminary data.</text>
</comment>
<sequence length="571" mass="59775">MPVVPGSTSVISPAPPKDGPSLSSSLSAAQPAAPSTDRPGSPAPAGPVAGEPSASGPVASGPVADRVAQADTLLCADRQFGDSPAIGERNLARFRLGLTMLARHDGEAADVLRETAAASDERLRPLLYDPVLRNCFEVDLALLDSDRFEHSSFGAYVRGHLATGAAADAPATTDAAPSAGSLAGPSAGPSEALMRPHRPAWPALGDTWVLAEPAPRGDAQKLLAERLMELYRDALGDGRAAGPVDPTDTTLAVLREGAELLATLLPAAGAGVLGHVSVVGFTSRESEEGPLQSMSGGDPLPSTVLLAPERCTSPWLAAESLLHEGAHLKLFDALRAGSVVRNATEQVPIPWRIGSWTVIRVFVALHFYVHLLVFRAAADAAGEEVRERFGPPPPAEDLDEPSPGTPAALNGEYRTSAERARYLAECVLSLPDEALTEHGHRFARWLLTALRLVDEDAPQPRERAATTRPAEPGPSQQDGPTGALRRVTPVDACALPGLGQLVVSPARSARMHWLNARSWTVYSLCDGRDLGSLHTAYARAAGLTPGSEEVGRQVGDSLRLLVTSGLVSQDG</sequence>